<dbReference type="HOGENOM" id="CLU_1489987_0_0_1"/>
<organism evidence="1 2">
    <name type="scientific">Thermothielavioides terrestris (strain ATCC 38088 / NRRL 8126)</name>
    <name type="common">Thielavia terrestris</name>
    <dbReference type="NCBI Taxonomy" id="578455"/>
    <lineage>
        <taxon>Eukaryota</taxon>
        <taxon>Fungi</taxon>
        <taxon>Dikarya</taxon>
        <taxon>Ascomycota</taxon>
        <taxon>Pezizomycotina</taxon>
        <taxon>Sordariomycetes</taxon>
        <taxon>Sordariomycetidae</taxon>
        <taxon>Sordariales</taxon>
        <taxon>Chaetomiaceae</taxon>
        <taxon>Thermothielavioides</taxon>
        <taxon>Thermothielavioides terrestris</taxon>
    </lineage>
</organism>
<dbReference type="RefSeq" id="XP_003650543.1">
    <property type="nucleotide sequence ID" value="XM_003650495.1"/>
</dbReference>
<dbReference type="EMBL" id="CP003009">
    <property type="protein sequence ID" value="AEO64207.1"/>
    <property type="molecule type" value="Genomic_DNA"/>
</dbReference>
<dbReference type="AlphaFoldDB" id="G2QRR3"/>
<name>G2QRR3_THETT</name>
<accession>G2QRR3</accession>
<reference evidence="1 2" key="1">
    <citation type="journal article" date="2011" name="Nat. Biotechnol.">
        <title>Comparative genomic analysis of the thermophilic biomass-degrading fungi Myceliophthora thermophila and Thielavia terrestris.</title>
        <authorList>
            <person name="Berka R.M."/>
            <person name="Grigoriev I.V."/>
            <person name="Otillar R."/>
            <person name="Salamov A."/>
            <person name="Grimwood J."/>
            <person name="Reid I."/>
            <person name="Ishmael N."/>
            <person name="John T."/>
            <person name="Darmond C."/>
            <person name="Moisan M.-C."/>
            <person name="Henrissat B."/>
            <person name="Coutinho P.M."/>
            <person name="Lombard V."/>
            <person name="Natvig D.O."/>
            <person name="Lindquist E."/>
            <person name="Schmutz J."/>
            <person name="Lucas S."/>
            <person name="Harris P."/>
            <person name="Powlowski J."/>
            <person name="Bellemare A."/>
            <person name="Taylor D."/>
            <person name="Butler G."/>
            <person name="de Vries R.P."/>
            <person name="Allijn I.E."/>
            <person name="van den Brink J."/>
            <person name="Ushinsky S."/>
            <person name="Storms R."/>
            <person name="Powell A.J."/>
            <person name="Paulsen I.T."/>
            <person name="Elbourne L.D.H."/>
            <person name="Baker S.E."/>
            <person name="Magnuson J."/>
            <person name="LaBoissiere S."/>
            <person name="Clutterbuck A.J."/>
            <person name="Martinez D."/>
            <person name="Wogulis M."/>
            <person name="de Leon A.L."/>
            <person name="Rey M.W."/>
            <person name="Tsang A."/>
        </authorList>
    </citation>
    <scope>NUCLEOTIDE SEQUENCE [LARGE SCALE GENOMIC DNA]</scope>
    <source>
        <strain evidence="2">ATCC 38088 / NRRL 8126</strain>
    </source>
</reference>
<proteinExistence type="predicted"/>
<evidence type="ECO:0000313" key="2">
    <source>
        <dbReference type="Proteomes" id="UP000008181"/>
    </source>
</evidence>
<keyword evidence="2" id="KW-1185">Reference proteome</keyword>
<protein>
    <submittedName>
        <fullName evidence="1">Uncharacterized protein</fullName>
    </submittedName>
</protein>
<gene>
    <name evidence="1" type="ORF">THITE_2110102</name>
</gene>
<sequence length="181" mass="20702">MTSSIPCPFLKTAGYLAVRWGAKSRSTSYGRQRFGTIAASRHTGTVEPGLSYIKLTRRIIAEPELPPPHLPGDQRFVPIRSRASSVFHIVSGWFIKSYRNRDKHLMVAFVHKHKAHYALKAPLNYGGEDSRRTRHQHSHFMSLWALHLTPQQNFRTSQPHIGLPAPKQPELYPSNVIYYPH</sequence>
<dbReference type="Proteomes" id="UP000008181">
    <property type="component" value="Chromosome 1"/>
</dbReference>
<dbReference type="KEGG" id="ttt:THITE_2110102"/>
<evidence type="ECO:0000313" key="1">
    <source>
        <dbReference type="EMBL" id="AEO64207.1"/>
    </source>
</evidence>
<dbReference type="GeneID" id="11521512"/>